<evidence type="ECO:0000256" key="4">
    <source>
        <dbReference type="ARBA" id="ARBA00023316"/>
    </source>
</evidence>
<dbReference type="SUPFAM" id="SSF55846">
    <property type="entry name" value="N-acetylmuramoyl-L-alanine amidase-like"/>
    <property type="match status" value="1"/>
</dbReference>
<feature type="region of interest" description="Disordered" evidence="5">
    <location>
        <begin position="228"/>
        <end position="262"/>
    </location>
</feature>
<reference evidence="7" key="1">
    <citation type="submission" date="2021-01" db="EMBL/GenBank/DDBJ databases">
        <authorList>
            <person name="Corre E."/>
            <person name="Pelletier E."/>
            <person name="Niang G."/>
            <person name="Scheremetjew M."/>
            <person name="Finn R."/>
            <person name="Kale V."/>
            <person name="Holt S."/>
            <person name="Cochrane G."/>
            <person name="Meng A."/>
            <person name="Brown T."/>
            <person name="Cohen L."/>
        </authorList>
    </citation>
    <scope>NUCLEOTIDE SEQUENCE</scope>
    <source>
        <strain evidence="7">SL-175</strain>
    </source>
</reference>
<protein>
    <recommendedName>
        <fullName evidence="2">N-acetylmuramoyl-L-alanine amidase</fullName>
        <ecNumber evidence="2">3.5.1.28</ecNumber>
    </recommendedName>
</protein>
<keyword evidence="4" id="KW-0961">Cell wall biogenesis/degradation</keyword>
<dbReference type="EMBL" id="HBFC01037948">
    <property type="protein sequence ID" value="CAD8723313.1"/>
    <property type="molecule type" value="Transcribed_RNA"/>
</dbReference>
<feature type="region of interest" description="Disordered" evidence="5">
    <location>
        <begin position="1"/>
        <end position="22"/>
    </location>
</feature>
<dbReference type="Gene3D" id="3.40.80.10">
    <property type="entry name" value="Peptidoglycan recognition protein-like"/>
    <property type="match status" value="1"/>
</dbReference>
<dbReference type="PANTHER" id="PTHR30417:SF1">
    <property type="entry name" value="N-ACETYLMURAMOYL-L-ALANINE AMIDASE AMID"/>
    <property type="match status" value="1"/>
</dbReference>
<evidence type="ECO:0000313" key="7">
    <source>
        <dbReference type="EMBL" id="CAD8723313.1"/>
    </source>
</evidence>
<dbReference type="GO" id="GO:0009254">
    <property type="term" value="P:peptidoglycan turnover"/>
    <property type="evidence" value="ECO:0007669"/>
    <property type="project" value="TreeGrafter"/>
</dbReference>
<proteinExistence type="predicted"/>
<comment type="catalytic activity">
    <reaction evidence="1">
        <text>Hydrolyzes the link between N-acetylmuramoyl residues and L-amino acid residues in certain cell-wall glycopeptides.</text>
        <dbReference type="EC" id="3.5.1.28"/>
    </reaction>
</comment>
<feature type="compositionally biased region" description="Pro residues" evidence="5">
    <location>
        <begin position="231"/>
        <end position="240"/>
    </location>
</feature>
<dbReference type="Pfam" id="PF01510">
    <property type="entry name" value="Amidase_2"/>
    <property type="match status" value="1"/>
</dbReference>
<evidence type="ECO:0000256" key="1">
    <source>
        <dbReference type="ARBA" id="ARBA00001561"/>
    </source>
</evidence>
<feature type="region of interest" description="Disordered" evidence="5">
    <location>
        <begin position="82"/>
        <end position="144"/>
    </location>
</feature>
<keyword evidence="3" id="KW-0378">Hydrolase</keyword>
<accession>A0A7S0XHX0</accession>
<dbReference type="InterPro" id="IPR051206">
    <property type="entry name" value="NAMLAA_amidase_2"/>
</dbReference>
<dbReference type="GO" id="GO:0009253">
    <property type="term" value="P:peptidoglycan catabolic process"/>
    <property type="evidence" value="ECO:0007669"/>
    <property type="project" value="InterPro"/>
</dbReference>
<dbReference type="InterPro" id="IPR036505">
    <property type="entry name" value="Amidase/PGRP_sf"/>
</dbReference>
<feature type="compositionally biased region" description="Gly residues" evidence="5">
    <location>
        <begin position="112"/>
        <end position="136"/>
    </location>
</feature>
<organism evidence="7">
    <name type="scientific">Mantoniella antarctica</name>
    <dbReference type="NCBI Taxonomy" id="81844"/>
    <lineage>
        <taxon>Eukaryota</taxon>
        <taxon>Viridiplantae</taxon>
        <taxon>Chlorophyta</taxon>
        <taxon>Mamiellophyceae</taxon>
        <taxon>Mamiellales</taxon>
        <taxon>Mamiellaceae</taxon>
        <taxon>Mantoniella</taxon>
    </lineage>
</organism>
<dbReference type="GO" id="GO:0008745">
    <property type="term" value="F:N-acetylmuramoyl-L-alanine amidase activity"/>
    <property type="evidence" value="ECO:0007669"/>
    <property type="project" value="UniProtKB-EC"/>
</dbReference>
<gene>
    <name evidence="7" type="ORF">MANT1106_LOCUS22529</name>
</gene>
<dbReference type="InterPro" id="IPR002502">
    <property type="entry name" value="Amidase_domain"/>
</dbReference>
<feature type="domain" description="N-acetylmuramoyl-L-alanine amidase" evidence="6">
    <location>
        <begin position="163"/>
        <end position="297"/>
    </location>
</feature>
<dbReference type="GO" id="GO:0071555">
    <property type="term" value="P:cell wall organization"/>
    <property type="evidence" value="ECO:0007669"/>
    <property type="project" value="UniProtKB-KW"/>
</dbReference>
<feature type="compositionally biased region" description="Polar residues" evidence="5">
    <location>
        <begin position="1"/>
        <end position="10"/>
    </location>
</feature>
<evidence type="ECO:0000256" key="5">
    <source>
        <dbReference type="SAM" id="MobiDB-lite"/>
    </source>
</evidence>
<evidence type="ECO:0000259" key="6">
    <source>
        <dbReference type="Pfam" id="PF01510"/>
    </source>
</evidence>
<evidence type="ECO:0000256" key="2">
    <source>
        <dbReference type="ARBA" id="ARBA00011901"/>
    </source>
</evidence>
<dbReference type="PANTHER" id="PTHR30417">
    <property type="entry name" value="N-ACETYLMURAMOYL-L-ALANINE AMIDASE AMID"/>
    <property type="match status" value="1"/>
</dbReference>
<dbReference type="EC" id="3.5.1.28" evidence="2"/>
<dbReference type="CDD" id="cd06583">
    <property type="entry name" value="PGRP"/>
    <property type="match status" value="1"/>
</dbReference>
<evidence type="ECO:0000256" key="3">
    <source>
        <dbReference type="ARBA" id="ARBA00022801"/>
    </source>
</evidence>
<dbReference type="AlphaFoldDB" id="A0A7S0XHX0"/>
<name>A0A7S0XHX0_9CHLO</name>
<sequence>MSGGSSSSTFGAPGDPPLGRGGDEIIIAGRFYPTGTKVVTWLDPGGCNAYACTPPLPARGAPGAPPDLAQQVGDALICVPRFGERKTTPRNLQGEQRAPDGGGSRDNSENGGSCGNTGGGGGGGGDGGGGDSGGGNNSASPASATTTTNALVTTVAALESVLNTIVVHYDGCGTSARCFEVLHSERGLSCHFLIDGDGTVYQTLDVMERAWHATTANDASVGVELAHWGALPPPRHPPSPKTSGPEGEAPGSPDSDSFPLRRTGTIQGQELHQMVFDDRQYDALARIAATLMARFPAISNSFPRRPLVVDTLKRMFDSHFPGAGDVGQREMYLAVCARDPTVVVVPHKLPDDELAVYRGVLGHYHVQANKIDPGPAFEWERLHAQIGMHLARRAGTQVFPLKH</sequence>